<feature type="transmembrane region" description="Helical" evidence="1">
    <location>
        <begin position="6"/>
        <end position="27"/>
    </location>
</feature>
<keyword evidence="1" id="KW-0472">Membrane</keyword>
<dbReference type="EMBL" id="GGFM01008690">
    <property type="protein sequence ID" value="MBW29441.1"/>
    <property type="molecule type" value="Transcribed_RNA"/>
</dbReference>
<reference evidence="2" key="1">
    <citation type="submission" date="2018-01" db="EMBL/GenBank/DDBJ databases">
        <title>An insight into the sialome of Amazonian anophelines.</title>
        <authorList>
            <person name="Ribeiro J.M."/>
            <person name="Scarpassa V."/>
            <person name="Calvo E."/>
        </authorList>
    </citation>
    <scope>NUCLEOTIDE SEQUENCE</scope>
    <source>
        <tissue evidence="2">Salivary glands</tissue>
    </source>
</reference>
<evidence type="ECO:0000313" key="2">
    <source>
        <dbReference type="EMBL" id="MBW29441.1"/>
    </source>
</evidence>
<evidence type="ECO:0000256" key="1">
    <source>
        <dbReference type="SAM" id="Phobius"/>
    </source>
</evidence>
<dbReference type="AlphaFoldDB" id="A0A2M3ZLM6"/>
<accession>A0A2M3ZLM6</accession>
<keyword evidence="1" id="KW-0812">Transmembrane</keyword>
<sequence>MNRTQIYTVCALFLLLSNNCCFCFIFSSTAVMMVVRKNLGTTWGFRKQMICSQRMMHTTSNLNNTLHDRTQT</sequence>
<organism evidence="2">
    <name type="scientific">Anopheles braziliensis</name>
    <dbReference type="NCBI Taxonomy" id="58242"/>
    <lineage>
        <taxon>Eukaryota</taxon>
        <taxon>Metazoa</taxon>
        <taxon>Ecdysozoa</taxon>
        <taxon>Arthropoda</taxon>
        <taxon>Hexapoda</taxon>
        <taxon>Insecta</taxon>
        <taxon>Pterygota</taxon>
        <taxon>Neoptera</taxon>
        <taxon>Endopterygota</taxon>
        <taxon>Diptera</taxon>
        <taxon>Nematocera</taxon>
        <taxon>Culicoidea</taxon>
        <taxon>Culicidae</taxon>
        <taxon>Anophelinae</taxon>
        <taxon>Anopheles</taxon>
    </lineage>
</organism>
<keyword evidence="1" id="KW-1133">Transmembrane helix</keyword>
<protein>
    <submittedName>
        <fullName evidence="2">Uncharacterized protein</fullName>
    </submittedName>
</protein>
<name>A0A2M3ZLM6_9DIPT</name>
<proteinExistence type="predicted"/>